<protein>
    <submittedName>
        <fullName evidence="1">Uncharacterized protein</fullName>
    </submittedName>
</protein>
<accession>A0A1X4JMX8</accession>
<reference evidence="1 2" key="1">
    <citation type="submission" date="2017-04" db="EMBL/GenBank/DDBJ databases">
        <title>The genome sequence of Weissella cibaria isolated from wild Drosophila.</title>
        <authorList>
            <person name="Ricks N.J."/>
            <person name="Carroll C."/>
            <person name="Walters A."/>
            <person name="Newell P.D."/>
            <person name="Chaston J.M."/>
        </authorList>
    </citation>
    <scope>NUCLEOTIDE SEQUENCE [LARGE SCALE GENOMIC DNA]</scope>
    <source>
        <strain evidence="1 2">DmW_103</strain>
    </source>
</reference>
<proteinExistence type="predicted"/>
<dbReference type="SUPFAM" id="SSF52540">
    <property type="entry name" value="P-loop containing nucleoside triphosphate hydrolases"/>
    <property type="match status" value="1"/>
</dbReference>
<organism evidence="1 2">
    <name type="scientific">Weissella cibaria</name>
    <dbReference type="NCBI Taxonomy" id="137591"/>
    <lineage>
        <taxon>Bacteria</taxon>
        <taxon>Bacillati</taxon>
        <taxon>Bacillota</taxon>
        <taxon>Bacilli</taxon>
        <taxon>Lactobacillales</taxon>
        <taxon>Lactobacillaceae</taxon>
        <taxon>Weissella</taxon>
    </lineage>
</organism>
<dbReference type="InterPro" id="IPR027417">
    <property type="entry name" value="P-loop_NTPase"/>
</dbReference>
<dbReference type="GeneID" id="66962965"/>
<dbReference type="AlphaFoldDB" id="A0A1X4JMX8"/>
<evidence type="ECO:0000313" key="2">
    <source>
        <dbReference type="Proteomes" id="UP000193588"/>
    </source>
</evidence>
<name>A0A1X4JMX8_9LACO</name>
<dbReference type="EMBL" id="NDXJ01000004">
    <property type="protein sequence ID" value="OSP90117.1"/>
    <property type="molecule type" value="Genomic_DNA"/>
</dbReference>
<gene>
    <name evidence="1" type="ORF">B9D04_03265</name>
</gene>
<evidence type="ECO:0000313" key="1">
    <source>
        <dbReference type="EMBL" id="OSP90117.1"/>
    </source>
</evidence>
<dbReference type="OrthoDB" id="9805904at2"/>
<dbReference type="Proteomes" id="UP000193588">
    <property type="component" value="Unassembled WGS sequence"/>
</dbReference>
<comment type="caution">
    <text evidence="1">The sequence shown here is derived from an EMBL/GenBank/DDBJ whole genome shotgun (WGS) entry which is preliminary data.</text>
</comment>
<dbReference type="RefSeq" id="WP_010370937.1">
    <property type="nucleotide sequence ID" value="NZ_BJEF01000007.1"/>
</dbReference>
<dbReference type="Gene3D" id="3.40.50.300">
    <property type="entry name" value="P-loop containing nucleotide triphosphate hydrolases"/>
    <property type="match status" value="1"/>
</dbReference>
<sequence>MAKVNPFSPNFGKLPNVFLGQETLMRSLLDAAKNSNSPWRTTLLTGARGTGKTAAMEEMRVKFPKNTVFVNTAADDKLLDTMLDALELATISELDVHLSVDLGVLKLGTQDKKLATFYGKATPIIQQLSVGNRLIVFTIDEVQTNVETLIEFAKAYQLWVRDGYNVMLVMAGLSFYMDDLLNNKAVTFLRRSQQYKLRPVSTPKEIAATYITELQKNGITLSQQHALYLAKETRGYPYLIQLFGAKLWDLGVKVIDDEAISAVENYAKDMMFSNVHRLILHELSAQRLLYAQTMAKLMGDGDIATTSAIAESMGKTTSALSQAREALLNFGLIASPKRGEVMFTIPYTKEFFLGELSELHDDYDYTMWL</sequence>